<protein>
    <submittedName>
        <fullName evidence="2">Uncharacterized protein</fullName>
    </submittedName>
</protein>
<feature type="transmembrane region" description="Helical" evidence="1">
    <location>
        <begin position="59"/>
        <end position="85"/>
    </location>
</feature>
<dbReference type="AlphaFoldDB" id="A0A1Y5P825"/>
<accession>A0A1Y5P825</accession>
<sequence>MSDSPARARSVHSVLSTILAIVAIVPPAALVVFLVGSLIFSGGQVSASMDTKWDAVWPYPLFAVPTIVLVVLAAVSVLLALIVAVTARAGDETGLRGLVGPLVGAIIAAILFAVLIPDGGTREGDITVGGQWIAAPISAVALAVVLLGAAAAAAKSRARERTA</sequence>
<name>A0A1Y5P825_9MICO</name>
<keyword evidence="1" id="KW-0472">Membrane</keyword>
<evidence type="ECO:0000313" key="2">
    <source>
        <dbReference type="EMBL" id="SBS73660.1"/>
    </source>
</evidence>
<keyword evidence="1" id="KW-0812">Transmembrane</keyword>
<feature type="transmembrane region" description="Helical" evidence="1">
    <location>
        <begin position="12"/>
        <end position="39"/>
    </location>
</feature>
<gene>
    <name evidence="2" type="ORF">MIPYR_40293</name>
</gene>
<reference evidence="2" key="1">
    <citation type="submission" date="2016-03" db="EMBL/GenBank/DDBJ databases">
        <authorList>
            <person name="Ploux O."/>
        </authorList>
    </citation>
    <scope>NUCLEOTIDE SEQUENCE</scope>
    <source>
        <strain evidence="2">UC1</strain>
    </source>
</reference>
<proteinExistence type="predicted"/>
<organism evidence="2">
    <name type="scientific">uncultured Microbacterium sp</name>
    <dbReference type="NCBI Taxonomy" id="191216"/>
    <lineage>
        <taxon>Bacteria</taxon>
        <taxon>Bacillati</taxon>
        <taxon>Actinomycetota</taxon>
        <taxon>Actinomycetes</taxon>
        <taxon>Micrococcales</taxon>
        <taxon>Microbacteriaceae</taxon>
        <taxon>Microbacterium</taxon>
        <taxon>environmental samples</taxon>
    </lineage>
</organism>
<feature type="transmembrane region" description="Helical" evidence="1">
    <location>
        <begin position="132"/>
        <end position="154"/>
    </location>
</feature>
<evidence type="ECO:0000256" key="1">
    <source>
        <dbReference type="SAM" id="Phobius"/>
    </source>
</evidence>
<feature type="transmembrane region" description="Helical" evidence="1">
    <location>
        <begin position="97"/>
        <end position="116"/>
    </location>
</feature>
<keyword evidence="1" id="KW-1133">Transmembrane helix</keyword>
<dbReference type="EMBL" id="FLQR01000008">
    <property type="protein sequence ID" value="SBS73660.1"/>
    <property type="molecule type" value="Genomic_DNA"/>
</dbReference>
<dbReference type="RefSeq" id="WP_295576720.1">
    <property type="nucleotide sequence ID" value="NZ_FLQR01000008.1"/>
</dbReference>